<dbReference type="PANTHER" id="PTHR33202:SF7">
    <property type="entry name" value="FERRIC UPTAKE REGULATION PROTEIN"/>
    <property type="match status" value="1"/>
</dbReference>
<accession>A0ABP6ZCZ2</accession>
<proteinExistence type="inferred from homology"/>
<dbReference type="InterPro" id="IPR036388">
    <property type="entry name" value="WH-like_DNA-bd_sf"/>
</dbReference>
<evidence type="ECO:0000313" key="8">
    <source>
        <dbReference type="Proteomes" id="UP001501074"/>
    </source>
</evidence>
<evidence type="ECO:0000256" key="5">
    <source>
        <dbReference type="ARBA" id="ARBA00023125"/>
    </source>
</evidence>
<name>A0ABP6ZCZ2_9ACTN</name>
<dbReference type="PANTHER" id="PTHR33202">
    <property type="entry name" value="ZINC UPTAKE REGULATION PROTEIN"/>
    <property type="match status" value="1"/>
</dbReference>
<keyword evidence="5" id="KW-0238">DNA-binding</keyword>
<gene>
    <name evidence="7" type="ORF">GCM10022223_19380</name>
</gene>
<dbReference type="InterPro" id="IPR036390">
    <property type="entry name" value="WH_DNA-bd_sf"/>
</dbReference>
<evidence type="ECO:0000256" key="1">
    <source>
        <dbReference type="ARBA" id="ARBA00007957"/>
    </source>
</evidence>
<protein>
    <submittedName>
        <fullName evidence="7">Transcriptional repressor</fullName>
    </submittedName>
</protein>
<comment type="caution">
    <text evidence="7">The sequence shown here is derived from an EMBL/GenBank/DDBJ whole genome shotgun (WGS) entry which is preliminary data.</text>
</comment>
<dbReference type="Pfam" id="PF01475">
    <property type="entry name" value="FUR"/>
    <property type="match status" value="1"/>
</dbReference>
<dbReference type="Gene3D" id="1.10.10.10">
    <property type="entry name" value="Winged helix-like DNA-binding domain superfamily/Winged helix DNA-binding domain"/>
    <property type="match status" value="1"/>
</dbReference>
<sequence>MGKVTAQALDQALRERGLRATPQRRSVLRAVSELGHATPEDVCDFVETDSGDTVNLSTVYRSLELMEKIGVVSHTHLTHGSPTYQVASHVNHLHLVCRGCGRIDEADLDLARPLADAVRAAHGFETDLAHLSLHGTCAQCRGDEDTGHGHH</sequence>
<evidence type="ECO:0000256" key="3">
    <source>
        <dbReference type="ARBA" id="ARBA00022833"/>
    </source>
</evidence>
<keyword evidence="8" id="KW-1185">Reference proteome</keyword>
<comment type="similarity">
    <text evidence="1">Belongs to the Fur family.</text>
</comment>
<dbReference type="SUPFAM" id="SSF46785">
    <property type="entry name" value="Winged helix' DNA-binding domain"/>
    <property type="match status" value="1"/>
</dbReference>
<dbReference type="InterPro" id="IPR043135">
    <property type="entry name" value="Fur_C"/>
</dbReference>
<keyword evidence="3" id="KW-0862">Zinc</keyword>
<keyword evidence="2" id="KW-0678">Repressor</keyword>
<keyword evidence="4" id="KW-0805">Transcription regulation</keyword>
<dbReference type="EMBL" id="BAAAZO010000003">
    <property type="protein sequence ID" value="GAA3603840.1"/>
    <property type="molecule type" value="Genomic_DNA"/>
</dbReference>
<dbReference type="Gene3D" id="3.30.1490.190">
    <property type="match status" value="1"/>
</dbReference>
<evidence type="ECO:0000256" key="4">
    <source>
        <dbReference type="ARBA" id="ARBA00023015"/>
    </source>
</evidence>
<dbReference type="Proteomes" id="UP001501074">
    <property type="component" value="Unassembled WGS sequence"/>
</dbReference>
<organism evidence="7 8">
    <name type="scientific">Kineosporia mesophila</name>
    <dbReference type="NCBI Taxonomy" id="566012"/>
    <lineage>
        <taxon>Bacteria</taxon>
        <taxon>Bacillati</taxon>
        <taxon>Actinomycetota</taxon>
        <taxon>Actinomycetes</taxon>
        <taxon>Kineosporiales</taxon>
        <taxon>Kineosporiaceae</taxon>
        <taxon>Kineosporia</taxon>
    </lineage>
</organism>
<reference evidence="8" key="1">
    <citation type="journal article" date="2019" name="Int. J. Syst. Evol. Microbiol.">
        <title>The Global Catalogue of Microorganisms (GCM) 10K type strain sequencing project: providing services to taxonomists for standard genome sequencing and annotation.</title>
        <authorList>
            <consortium name="The Broad Institute Genomics Platform"/>
            <consortium name="The Broad Institute Genome Sequencing Center for Infectious Disease"/>
            <person name="Wu L."/>
            <person name="Ma J."/>
        </authorList>
    </citation>
    <scope>NUCLEOTIDE SEQUENCE [LARGE SCALE GENOMIC DNA]</scope>
    <source>
        <strain evidence="8">JCM 16902</strain>
    </source>
</reference>
<keyword evidence="6" id="KW-0804">Transcription</keyword>
<dbReference type="CDD" id="cd07153">
    <property type="entry name" value="Fur_like"/>
    <property type="match status" value="1"/>
</dbReference>
<dbReference type="InterPro" id="IPR002481">
    <property type="entry name" value="FUR"/>
</dbReference>
<evidence type="ECO:0000256" key="2">
    <source>
        <dbReference type="ARBA" id="ARBA00022491"/>
    </source>
</evidence>
<evidence type="ECO:0000256" key="6">
    <source>
        <dbReference type="ARBA" id="ARBA00023163"/>
    </source>
</evidence>
<evidence type="ECO:0000313" key="7">
    <source>
        <dbReference type="EMBL" id="GAA3603840.1"/>
    </source>
</evidence>